<evidence type="ECO:0000313" key="5">
    <source>
        <dbReference type="EMBL" id="MPM09497.1"/>
    </source>
</evidence>
<gene>
    <name evidence="5" type="primary">ytrA_11</name>
    <name evidence="5" type="ORF">SDC9_55815</name>
</gene>
<feature type="domain" description="HTH gntR-type" evidence="4">
    <location>
        <begin position="10"/>
        <end position="78"/>
    </location>
</feature>
<keyword evidence="2" id="KW-0238">DNA-binding</keyword>
<dbReference type="InterPro" id="IPR000524">
    <property type="entry name" value="Tscrpt_reg_HTH_GntR"/>
</dbReference>
<dbReference type="EMBL" id="VSSQ01001576">
    <property type="protein sequence ID" value="MPM09497.1"/>
    <property type="molecule type" value="Genomic_DNA"/>
</dbReference>
<proteinExistence type="predicted"/>
<dbReference type="SUPFAM" id="SSF46785">
    <property type="entry name" value="Winged helix' DNA-binding domain"/>
    <property type="match status" value="1"/>
</dbReference>
<dbReference type="GO" id="GO:0003677">
    <property type="term" value="F:DNA binding"/>
    <property type="evidence" value="ECO:0007669"/>
    <property type="project" value="UniProtKB-KW"/>
</dbReference>
<dbReference type="AlphaFoldDB" id="A0A644X0L6"/>
<name>A0A644X0L6_9ZZZZ</name>
<comment type="caution">
    <text evidence="5">The sequence shown here is derived from an EMBL/GenBank/DDBJ whole genome shotgun (WGS) entry which is preliminary data.</text>
</comment>
<organism evidence="5">
    <name type="scientific">bioreactor metagenome</name>
    <dbReference type="NCBI Taxonomy" id="1076179"/>
    <lineage>
        <taxon>unclassified sequences</taxon>
        <taxon>metagenomes</taxon>
        <taxon>ecological metagenomes</taxon>
    </lineage>
</organism>
<dbReference type="PANTHER" id="PTHR38445">
    <property type="entry name" value="HTH-TYPE TRANSCRIPTIONAL REPRESSOR YTRA"/>
    <property type="match status" value="1"/>
</dbReference>
<evidence type="ECO:0000256" key="1">
    <source>
        <dbReference type="ARBA" id="ARBA00023015"/>
    </source>
</evidence>
<keyword evidence="1" id="KW-0805">Transcription regulation</keyword>
<evidence type="ECO:0000259" key="4">
    <source>
        <dbReference type="PROSITE" id="PS50949"/>
    </source>
</evidence>
<dbReference type="InterPro" id="IPR036390">
    <property type="entry name" value="WH_DNA-bd_sf"/>
</dbReference>
<dbReference type="GO" id="GO:0003700">
    <property type="term" value="F:DNA-binding transcription factor activity"/>
    <property type="evidence" value="ECO:0007669"/>
    <property type="project" value="InterPro"/>
</dbReference>
<dbReference type="Pfam" id="PF00392">
    <property type="entry name" value="GntR"/>
    <property type="match status" value="1"/>
</dbReference>
<evidence type="ECO:0000256" key="2">
    <source>
        <dbReference type="ARBA" id="ARBA00023125"/>
    </source>
</evidence>
<evidence type="ECO:0000256" key="3">
    <source>
        <dbReference type="ARBA" id="ARBA00023163"/>
    </source>
</evidence>
<dbReference type="CDD" id="cd07377">
    <property type="entry name" value="WHTH_GntR"/>
    <property type="match status" value="1"/>
</dbReference>
<accession>A0A644X0L6</accession>
<sequence length="123" mass="14187">MIKIDNNSSKAIYEQIYDEMTRLILSKALKPDEKMPSVRELAAMIKINPNTIQKAYKSLEEDNYIYTVKGKGNFVKNADEIRSVHIKTMEEQLNSTIRSLKELGLEDEEVIRLVKNILNEGNK</sequence>
<dbReference type="SMART" id="SM00345">
    <property type="entry name" value="HTH_GNTR"/>
    <property type="match status" value="1"/>
</dbReference>
<reference evidence="5" key="1">
    <citation type="submission" date="2019-08" db="EMBL/GenBank/DDBJ databases">
        <authorList>
            <person name="Kucharzyk K."/>
            <person name="Murdoch R.W."/>
            <person name="Higgins S."/>
            <person name="Loffler F."/>
        </authorList>
    </citation>
    <scope>NUCLEOTIDE SEQUENCE</scope>
</reference>
<protein>
    <submittedName>
        <fullName evidence="5">HTH-type transcriptional repressor YtrA</fullName>
    </submittedName>
</protein>
<keyword evidence="3" id="KW-0804">Transcription</keyword>
<dbReference type="PANTHER" id="PTHR38445:SF9">
    <property type="entry name" value="HTH-TYPE TRANSCRIPTIONAL REPRESSOR YTRA"/>
    <property type="match status" value="1"/>
</dbReference>
<dbReference type="Gene3D" id="1.10.10.10">
    <property type="entry name" value="Winged helix-like DNA-binding domain superfamily/Winged helix DNA-binding domain"/>
    <property type="match status" value="1"/>
</dbReference>
<dbReference type="PROSITE" id="PS50949">
    <property type="entry name" value="HTH_GNTR"/>
    <property type="match status" value="1"/>
</dbReference>
<dbReference type="InterPro" id="IPR036388">
    <property type="entry name" value="WH-like_DNA-bd_sf"/>
</dbReference>